<dbReference type="EMBL" id="JAUTXU010000117">
    <property type="protein sequence ID" value="KAK3706729.1"/>
    <property type="molecule type" value="Genomic_DNA"/>
</dbReference>
<dbReference type="Proteomes" id="UP001281147">
    <property type="component" value="Unassembled WGS sequence"/>
</dbReference>
<evidence type="ECO:0000313" key="1">
    <source>
        <dbReference type="EMBL" id="KAK3706729.1"/>
    </source>
</evidence>
<name>A0ACC3N0E8_9PEZI</name>
<proteinExistence type="predicted"/>
<accession>A0ACC3N0E8</accession>
<organism evidence="1 2">
    <name type="scientific">Vermiconidia calcicola</name>
    <dbReference type="NCBI Taxonomy" id="1690605"/>
    <lineage>
        <taxon>Eukaryota</taxon>
        <taxon>Fungi</taxon>
        <taxon>Dikarya</taxon>
        <taxon>Ascomycota</taxon>
        <taxon>Pezizomycotina</taxon>
        <taxon>Dothideomycetes</taxon>
        <taxon>Dothideomycetidae</taxon>
        <taxon>Mycosphaerellales</taxon>
        <taxon>Extremaceae</taxon>
        <taxon>Vermiconidia</taxon>
    </lineage>
</organism>
<evidence type="ECO:0000313" key="2">
    <source>
        <dbReference type="Proteomes" id="UP001281147"/>
    </source>
</evidence>
<keyword evidence="2" id="KW-1185">Reference proteome</keyword>
<comment type="caution">
    <text evidence="1">The sequence shown here is derived from an EMBL/GenBank/DDBJ whole genome shotgun (WGS) entry which is preliminary data.</text>
</comment>
<gene>
    <name evidence="1" type="ORF">LTR37_012573</name>
</gene>
<sequence>MLEEPVNVGNESPVNGNVPHGFSFPRSEPLPAGFTAVNGESQAMSSFRPAGRSRPTITSPDNGSPRDTIVVSTKFHSHGWRPDTRDASEMRSEPEQYDGVSHNKRKRNDEARDDGEAGSIVEEGRQSPKRRYMPIVLDSAVDLTSPDTAFDRRLPEIASTGRERSPVNQGEPPPKVRPETEKRLAESVLKFNQGRHVLELQQAQPAPAPQDSPPDEDYDQQQSPAQDDDQPQGDNFDSRKGRKRNFSNRTKSGCHTCRSRKKKCDEAKPICNNCERGGFPCGGYGPKPPGQKLLAQSRAVVPLQPSSKVAHETPPLGPTGHWPPASDGRNYSHWGRVPPAAECEPPRTYIEPTLVDSRHPSSRDWPPGPIWPPHEHHPPPRPLSYYQDRHPPTDILHIPRPPLHTADHPPLPSLPPPPGLPQIDPWAQPPGFGHHRSQTGPLTVLSSSYSGSSSGGRRNLGLGYGTVGETEKEKMLRGKPYLHFTDSTLIHERNMCLNAVYQYNRAANPDTSGLVTANQRAKLFTEILEPPRRNHKDSREHWGPIGEILDCTIVDSPFKCDYGYHIHIGKECTIMSGCYMQDGGGIFVGDRCIIGSNVQLLTMTASVDSNLRRGSQGKVRAGSIWIQDDVLIGAGAIVLPYVTIGKGAVVGAGSVVTKDVEENTVVVGNPAKTVRRIEAANGDKHYSYKVQKQEEKALERMSAFANAGFKDRSPRL</sequence>
<protein>
    <submittedName>
        <fullName evidence="1">Uncharacterized protein</fullName>
    </submittedName>
</protein>
<reference evidence="1" key="1">
    <citation type="submission" date="2023-07" db="EMBL/GenBank/DDBJ databases">
        <title>Black Yeasts Isolated from many extreme environments.</title>
        <authorList>
            <person name="Coleine C."/>
            <person name="Stajich J.E."/>
            <person name="Selbmann L."/>
        </authorList>
    </citation>
    <scope>NUCLEOTIDE SEQUENCE</scope>
    <source>
        <strain evidence="1">CCFEE 5714</strain>
    </source>
</reference>